<protein>
    <recommendedName>
        <fullName evidence="5">Secreted protein</fullName>
    </recommendedName>
</protein>
<feature type="compositionally biased region" description="Basic and acidic residues" evidence="1">
    <location>
        <begin position="110"/>
        <end position="126"/>
    </location>
</feature>
<feature type="region of interest" description="Disordered" evidence="1">
    <location>
        <begin position="108"/>
        <end position="160"/>
    </location>
</feature>
<evidence type="ECO:0000313" key="3">
    <source>
        <dbReference type="EMBL" id="KAJ8334255.1"/>
    </source>
</evidence>
<keyword evidence="4" id="KW-1185">Reference proteome</keyword>
<comment type="caution">
    <text evidence="3">The sequence shown here is derived from an EMBL/GenBank/DDBJ whole genome shotgun (WGS) entry which is preliminary data.</text>
</comment>
<evidence type="ECO:0008006" key="5">
    <source>
        <dbReference type="Google" id="ProtNLM"/>
    </source>
</evidence>
<dbReference type="Proteomes" id="UP001152622">
    <property type="component" value="Chromosome 21"/>
</dbReference>
<accession>A0A9Q1E8N8</accession>
<evidence type="ECO:0000256" key="2">
    <source>
        <dbReference type="SAM" id="SignalP"/>
    </source>
</evidence>
<gene>
    <name evidence="3" type="ORF">SKAU_G00398940</name>
</gene>
<dbReference type="AlphaFoldDB" id="A0A9Q1E8N8"/>
<name>A0A9Q1E8N8_SYNKA</name>
<feature type="chain" id="PRO_5040303197" description="Secreted protein" evidence="2">
    <location>
        <begin position="25"/>
        <end position="160"/>
    </location>
</feature>
<proteinExistence type="predicted"/>
<sequence>MSPSNMLCSSFCLVLPVLPGSCHPAEHKKQWREGECSAVKRGLGEHDIAPHSPVFTVPHCGGCAVGKALVTTTGPGRNPCCSYHVRNDVSEANQLQEVGTSPVRILAGGGRERHLNPTADFDGRPSRREKRAGGNPAEERRRVAAQDPSARAGRYGTGAG</sequence>
<dbReference type="EMBL" id="JAINUF010000021">
    <property type="protein sequence ID" value="KAJ8334255.1"/>
    <property type="molecule type" value="Genomic_DNA"/>
</dbReference>
<evidence type="ECO:0000313" key="4">
    <source>
        <dbReference type="Proteomes" id="UP001152622"/>
    </source>
</evidence>
<organism evidence="3 4">
    <name type="scientific">Synaphobranchus kaupii</name>
    <name type="common">Kaup's arrowtooth eel</name>
    <dbReference type="NCBI Taxonomy" id="118154"/>
    <lineage>
        <taxon>Eukaryota</taxon>
        <taxon>Metazoa</taxon>
        <taxon>Chordata</taxon>
        <taxon>Craniata</taxon>
        <taxon>Vertebrata</taxon>
        <taxon>Euteleostomi</taxon>
        <taxon>Actinopterygii</taxon>
        <taxon>Neopterygii</taxon>
        <taxon>Teleostei</taxon>
        <taxon>Anguilliformes</taxon>
        <taxon>Synaphobranchidae</taxon>
        <taxon>Synaphobranchus</taxon>
    </lineage>
</organism>
<evidence type="ECO:0000256" key="1">
    <source>
        <dbReference type="SAM" id="MobiDB-lite"/>
    </source>
</evidence>
<keyword evidence="2" id="KW-0732">Signal</keyword>
<reference evidence="3" key="1">
    <citation type="journal article" date="2023" name="Science">
        <title>Genome structures resolve the early diversification of teleost fishes.</title>
        <authorList>
            <person name="Parey E."/>
            <person name="Louis A."/>
            <person name="Montfort J."/>
            <person name="Bouchez O."/>
            <person name="Roques C."/>
            <person name="Iampietro C."/>
            <person name="Lluch J."/>
            <person name="Castinel A."/>
            <person name="Donnadieu C."/>
            <person name="Desvignes T."/>
            <person name="Floi Bucao C."/>
            <person name="Jouanno E."/>
            <person name="Wen M."/>
            <person name="Mejri S."/>
            <person name="Dirks R."/>
            <person name="Jansen H."/>
            <person name="Henkel C."/>
            <person name="Chen W.J."/>
            <person name="Zahm M."/>
            <person name="Cabau C."/>
            <person name="Klopp C."/>
            <person name="Thompson A.W."/>
            <person name="Robinson-Rechavi M."/>
            <person name="Braasch I."/>
            <person name="Lecointre G."/>
            <person name="Bobe J."/>
            <person name="Postlethwait J.H."/>
            <person name="Berthelot C."/>
            <person name="Roest Crollius H."/>
            <person name="Guiguen Y."/>
        </authorList>
    </citation>
    <scope>NUCLEOTIDE SEQUENCE</scope>
    <source>
        <strain evidence="3">WJC10195</strain>
    </source>
</reference>
<feature type="signal peptide" evidence="2">
    <location>
        <begin position="1"/>
        <end position="24"/>
    </location>
</feature>